<keyword evidence="1" id="KW-0805">Transcription regulation</keyword>
<dbReference type="InterPro" id="IPR036388">
    <property type="entry name" value="WH-like_DNA-bd_sf"/>
</dbReference>
<dbReference type="PANTHER" id="PTHR30136:SF34">
    <property type="entry name" value="TRANSCRIPTIONAL REGULATOR"/>
    <property type="match status" value="1"/>
</dbReference>
<dbReference type="PANTHER" id="PTHR30136">
    <property type="entry name" value="HELIX-TURN-HELIX TRANSCRIPTIONAL REGULATOR, ICLR FAMILY"/>
    <property type="match status" value="1"/>
</dbReference>
<dbReference type="SUPFAM" id="SSF55781">
    <property type="entry name" value="GAF domain-like"/>
    <property type="match status" value="2"/>
</dbReference>
<dbReference type="Gene3D" id="1.10.10.10">
    <property type="entry name" value="Winged helix-like DNA-binding domain superfamily/Winged helix DNA-binding domain"/>
    <property type="match status" value="2"/>
</dbReference>
<dbReference type="InterPro" id="IPR036390">
    <property type="entry name" value="WH_DNA-bd_sf"/>
</dbReference>
<feature type="domain" description="IclR-ED" evidence="5">
    <location>
        <begin position="369"/>
        <end position="551"/>
    </location>
</feature>
<dbReference type="SMART" id="SM00346">
    <property type="entry name" value="HTH_ICLR"/>
    <property type="match status" value="2"/>
</dbReference>
<evidence type="ECO:0000259" key="5">
    <source>
        <dbReference type="PROSITE" id="PS51078"/>
    </source>
</evidence>
<dbReference type="PROSITE" id="PS51078">
    <property type="entry name" value="ICLR_ED"/>
    <property type="match status" value="2"/>
</dbReference>
<dbReference type="NCBIfam" id="TIGR02431">
    <property type="entry name" value="pcaR_pcaU"/>
    <property type="match status" value="1"/>
</dbReference>
<dbReference type="Pfam" id="PF09339">
    <property type="entry name" value="HTH_IclR"/>
    <property type="match status" value="2"/>
</dbReference>
<dbReference type="EMBL" id="BAAATK010000015">
    <property type="protein sequence ID" value="GAA2436950.1"/>
    <property type="molecule type" value="Genomic_DNA"/>
</dbReference>
<evidence type="ECO:0000313" key="7">
    <source>
        <dbReference type="Proteomes" id="UP001500460"/>
    </source>
</evidence>
<keyword evidence="2" id="KW-0238">DNA-binding</keyword>
<evidence type="ECO:0000313" key="6">
    <source>
        <dbReference type="EMBL" id="GAA2436950.1"/>
    </source>
</evidence>
<dbReference type="InterPro" id="IPR029016">
    <property type="entry name" value="GAF-like_dom_sf"/>
</dbReference>
<keyword evidence="3" id="KW-0804">Transcription</keyword>
<evidence type="ECO:0000259" key="4">
    <source>
        <dbReference type="PROSITE" id="PS51077"/>
    </source>
</evidence>
<comment type="caution">
    <text evidence="6">The sequence shown here is derived from an EMBL/GenBank/DDBJ whole genome shotgun (WGS) entry which is preliminary data.</text>
</comment>
<protein>
    <submittedName>
        <fullName evidence="6">IclR family transcriptional regulator C-terminal domain-containing protein</fullName>
    </submittedName>
</protein>
<evidence type="ECO:0000256" key="3">
    <source>
        <dbReference type="ARBA" id="ARBA00023163"/>
    </source>
</evidence>
<sequence>MPAKTMNDAQAGPAVPADVPAEAVTPLIRGIAVLRRLTEADGTLSLSGLERATGLARSTVDRITATLARMGYVRLDGRDVFLAPRLMELGNAYLAALRLPALLDARADALADELDESVSLAVGDRDGIRFIHQATRRRAMSLSFRIGDLLPAERTAPGPLFAAEWTEQDWRRWRERRAADPRDQGFPALPPREHAVPDEEFELRTARAATAGWALDDQLIEPGLVAVAVPVRDPATDRVACVASVVSHTSRHTAEDLRDTLLPRLRSAVAGMEHDLRQAPPPAAGPPPSGLATWTGASKLELGREFIESLARGLTVLTAFGEDRPALTLTEVAKATGLARATARRALITYEHEGLVAQDEHRRFTLTPRVLSLGFPPLSRTSLPQIAHPHLTDLAARLHESTSLAVLSESGREIQYTARVATTRVMSVNITVGTRLPAHATALGRVLLADLPEPGRTLGDLRPLTPRTLTDPTALTRVLDQVRAQGYALVDEELEEGLRSIAVPVRDRAGRVVAAVNTAMHATRRTVRECVEDVLPELRTTAARIEADLHVAGRFRRVLVT</sequence>
<feature type="domain" description="HTH iclR-type" evidence="4">
    <location>
        <begin position="24"/>
        <end position="91"/>
    </location>
</feature>
<evidence type="ECO:0000256" key="1">
    <source>
        <dbReference type="ARBA" id="ARBA00023015"/>
    </source>
</evidence>
<dbReference type="InterPro" id="IPR012794">
    <property type="entry name" value="PcaR_PcaU"/>
</dbReference>
<dbReference type="SUPFAM" id="SSF46785">
    <property type="entry name" value="Winged helix' DNA-binding domain"/>
    <property type="match status" value="2"/>
</dbReference>
<feature type="domain" description="HTH iclR-type" evidence="4">
    <location>
        <begin position="307"/>
        <end position="368"/>
    </location>
</feature>
<dbReference type="InterPro" id="IPR050707">
    <property type="entry name" value="HTH_MetabolicPath_Reg"/>
</dbReference>
<dbReference type="PROSITE" id="PS51077">
    <property type="entry name" value="HTH_ICLR"/>
    <property type="match status" value="2"/>
</dbReference>
<organism evidence="6 7">
    <name type="scientific">Streptomyces glaucus</name>
    <dbReference type="NCBI Taxonomy" id="284029"/>
    <lineage>
        <taxon>Bacteria</taxon>
        <taxon>Bacillati</taxon>
        <taxon>Actinomycetota</taxon>
        <taxon>Actinomycetes</taxon>
        <taxon>Kitasatosporales</taxon>
        <taxon>Streptomycetaceae</taxon>
        <taxon>Streptomyces</taxon>
    </lineage>
</organism>
<accession>A0ABN3JPV6</accession>
<dbReference type="InterPro" id="IPR014757">
    <property type="entry name" value="Tscrpt_reg_IclR_C"/>
</dbReference>
<reference evidence="6 7" key="1">
    <citation type="journal article" date="2019" name="Int. J. Syst. Evol. Microbiol.">
        <title>The Global Catalogue of Microorganisms (GCM) 10K type strain sequencing project: providing services to taxonomists for standard genome sequencing and annotation.</title>
        <authorList>
            <consortium name="The Broad Institute Genomics Platform"/>
            <consortium name="The Broad Institute Genome Sequencing Center for Infectious Disease"/>
            <person name="Wu L."/>
            <person name="Ma J."/>
        </authorList>
    </citation>
    <scope>NUCLEOTIDE SEQUENCE [LARGE SCALE GENOMIC DNA]</scope>
    <source>
        <strain evidence="6 7">JCM 6922</strain>
    </source>
</reference>
<dbReference type="InterPro" id="IPR005471">
    <property type="entry name" value="Tscrpt_reg_IclR_N"/>
</dbReference>
<evidence type="ECO:0000256" key="2">
    <source>
        <dbReference type="ARBA" id="ARBA00023125"/>
    </source>
</evidence>
<keyword evidence="7" id="KW-1185">Reference proteome</keyword>
<dbReference type="RefSeq" id="WP_344603130.1">
    <property type="nucleotide sequence ID" value="NZ_BAAATK010000015.1"/>
</dbReference>
<gene>
    <name evidence="6" type="ORF">GCM10010421_28420</name>
</gene>
<proteinExistence type="predicted"/>
<feature type="domain" description="IclR-ED" evidence="5">
    <location>
        <begin position="85"/>
        <end position="278"/>
    </location>
</feature>
<dbReference type="Gene3D" id="3.30.450.40">
    <property type="match status" value="2"/>
</dbReference>
<dbReference type="Pfam" id="PF01614">
    <property type="entry name" value="IclR_C"/>
    <property type="match status" value="2"/>
</dbReference>
<dbReference type="Proteomes" id="UP001500460">
    <property type="component" value="Unassembled WGS sequence"/>
</dbReference>
<name>A0ABN3JPV6_9ACTN</name>